<reference evidence="9 10" key="1">
    <citation type="submission" date="2024-10" db="EMBL/GenBank/DDBJ databases">
        <title>The Natural Products Discovery Center: Release of the First 8490 Sequenced Strains for Exploring Actinobacteria Biosynthetic Diversity.</title>
        <authorList>
            <person name="Kalkreuter E."/>
            <person name="Kautsar S.A."/>
            <person name="Yang D."/>
            <person name="Bader C.D."/>
            <person name="Teijaro C.N."/>
            <person name="Fluegel L."/>
            <person name="Davis C.M."/>
            <person name="Simpson J.R."/>
            <person name="Lauterbach L."/>
            <person name="Steele A.D."/>
            <person name="Gui C."/>
            <person name="Meng S."/>
            <person name="Li G."/>
            <person name="Viehrig K."/>
            <person name="Ye F."/>
            <person name="Su P."/>
            <person name="Kiefer A.F."/>
            <person name="Nichols A."/>
            <person name="Cepeda A.J."/>
            <person name="Yan W."/>
            <person name="Fan B."/>
            <person name="Jiang Y."/>
            <person name="Adhikari A."/>
            <person name="Zheng C.-J."/>
            <person name="Schuster L."/>
            <person name="Cowan T.M."/>
            <person name="Smanski M.J."/>
            <person name="Chevrette M.G."/>
            <person name="De Carvalho L.P.S."/>
            <person name="Shen B."/>
        </authorList>
    </citation>
    <scope>NUCLEOTIDE SEQUENCE [LARGE SCALE GENOMIC DNA]</scope>
    <source>
        <strain evidence="9 10">NPDC001390</strain>
    </source>
</reference>
<keyword evidence="2" id="KW-0964">Secreted</keyword>
<dbReference type="PANTHER" id="PTHR42061:SF6">
    <property type="entry name" value="ENDO-CHITOSANASE"/>
    <property type="match status" value="1"/>
</dbReference>
<organism evidence="9 10">
    <name type="scientific">Streptomyces bluensis</name>
    <dbReference type="NCBI Taxonomy" id="33897"/>
    <lineage>
        <taxon>Bacteria</taxon>
        <taxon>Bacillati</taxon>
        <taxon>Actinomycetota</taxon>
        <taxon>Actinomycetes</taxon>
        <taxon>Kitasatosporales</taxon>
        <taxon>Streptomycetaceae</taxon>
        <taxon>Streptomyces</taxon>
    </lineage>
</organism>
<comment type="caution">
    <text evidence="9">The sequence shown here is derived from an EMBL/GenBank/DDBJ whole genome shotgun (WGS) entry which is preliminary data.</text>
</comment>
<dbReference type="RefSeq" id="WP_351083170.1">
    <property type="nucleotide sequence ID" value="NZ_JBEOZG010000020.1"/>
</dbReference>
<evidence type="ECO:0000256" key="5">
    <source>
        <dbReference type="ARBA" id="ARBA00023277"/>
    </source>
</evidence>
<name>A0ABW6UCW8_9ACTN</name>
<feature type="signal peptide" evidence="8">
    <location>
        <begin position="1"/>
        <end position="23"/>
    </location>
</feature>
<dbReference type="InterPro" id="IPR009939">
    <property type="entry name" value="Chitosanase_fungal"/>
</dbReference>
<dbReference type="PANTHER" id="PTHR42061">
    <property type="entry name" value="ENDO-CHITOSANASE"/>
    <property type="match status" value="1"/>
</dbReference>
<evidence type="ECO:0000256" key="7">
    <source>
        <dbReference type="ARBA" id="ARBA00023326"/>
    </source>
</evidence>
<accession>A0ABW6UCW8</accession>
<protein>
    <submittedName>
        <fullName evidence="9">Glycoside hydrolase family 75 protein</fullName>
    </submittedName>
</protein>
<gene>
    <name evidence="9" type="ORF">ACFY1D_07030</name>
</gene>
<comment type="subcellular location">
    <subcellularLocation>
        <location evidence="1">Secreted</location>
    </subcellularLocation>
</comment>
<dbReference type="GO" id="GO:0016787">
    <property type="term" value="F:hydrolase activity"/>
    <property type="evidence" value="ECO:0007669"/>
    <property type="project" value="UniProtKB-KW"/>
</dbReference>
<proteinExistence type="predicted"/>
<evidence type="ECO:0000313" key="10">
    <source>
        <dbReference type="Proteomes" id="UP001602058"/>
    </source>
</evidence>
<feature type="chain" id="PRO_5046362683" evidence="8">
    <location>
        <begin position="24"/>
        <end position="242"/>
    </location>
</feature>
<evidence type="ECO:0000256" key="3">
    <source>
        <dbReference type="ARBA" id="ARBA00022729"/>
    </source>
</evidence>
<dbReference type="Proteomes" id="UP001602058">
    <property type="component" value="Unassembled WGS sequence"/>
</dbReference>
<evidence type="ECO:0000256" key="8">
    <source>
        <dbReference type="SAM" id="SignalP"/>
    </source>
</evidence>
<dbReference type="Pfam" id="PF07335">
    <property type="entry name" value="Glyco_hydro_75"/>
    <property type="match status" value="1"/>
</dbReference>
<keyword evidence="5" id="KW-0119">Carbohydrate metabolism</keyword>
<dbReference type="EMBL" id="JBIAWJ010000002">
    <property type="protein sequence ID" value="MFF4521197.1"/>
    <property type="molecule type" value="Genomic_DNA"/>
</dbReference>
<keyword evidence="3 8" id="KW-0732">Signal</keyword>
<sequence length="242" mass="25636">MRAQSLVPAAAGTTLLAFTTVSAAAHPREPVVVERAGAVSHGSHGSSASRVSAADLLAKLDACEPVSKGRYRSDVDAPDGIPVCDTRDAVFWKADMDIDCDGRPGPRCNDTTDPWFRPSTAYRQSDGRYLNAETLPFVVIPAPSHIWDHRAHDVGEGSVAAVIHGDRVQYAVVGDVGPHRLIGEASYAMATSLGLRGDPRSGGAPSGVTYVVFKNSRVTPIEDHEEAVAQGEALARKLVSKE</sequence>
<keyword evidence="4 9" id="KW-0378">Hydrolase</keyword>
<evidence type="ECO:0000256" key="4">
    <source>
        <dbReference type="ARBA" id="ARBA00022801"/>
    </source>
</evidence>
<keyword evidence="7" id="KW-0624">Polysaccharide degradation</keyword>
<evidence type="ECO:0000256" key="2">
    <source>
        <dbReference type="ARBA" id="ARBA00022525"/>
    </source>
</evidence>
<evidence type="ECO:0000313" key="9">
    <source>
        <dbReference type="EMBL" id="MFF4521197.1"/>
    </source>
</evidence>
<evidence type="ECO:0000256" key="1">
    <source>
        <dbReference type="ARBA" id="ARBA00004613"/>
    </source>
</evidence>
<keyword evidence="10" id="KW-1185">Reference proteome</keyword>
<keyword evidence="6" id="KW-0326">Glycosidase</keyword>
<evidence type="ECO:0000256" key="6">
    <source>
        <dbReference type="ARBA" id="ARBA00023295"/>
    </source>
</evidence>